<evidence type="ECO:0000256" key="7">
    <source>
        <dbReference type="SAM" id="Phobius"/>
    </source>
</evidence>
<comment type="subcellular location">
    <subcellularLocation>
        <location evidence="1">Membrane</location>
        <topology evidence="1">Multi-pass membrane protein</topology>
    </subcellularLocation>
</comment>
<organism evidence="8 9">
    <name type="scientific">Fragilariopsis cylindrus CCMP1102</name>
    <dbReference type="NCBI Taxonomy" id="635003"/>
    <lineage>
        <taxon>Eukaryota</taxon>
        <taxon>Sar</taxon>
        <taxon>Stramenopiles</taxon>
        <taxon>Ochrophyta</taxon>
        <taxon>Bacillariophyta</taxon>
        <taxon>Bacillariophyceae</taxon>
        <taxon>Bacillariophycidae</taxon>
        <taxon>Bacillariales</taxon>
        <taxon>Bacillariaceae</taxon>
        <taxon>Fragilariopsis</taxon>
    </lineage>
</organism>
<dbReference type="GO" id="GO:0019829">
    <property type="term" value="F:ATPase-coupled monoatomic cation transmembrane transporter activity"/>
    <property type="evidence" value="ECO:0007669"/>
    <property type="project" value="TreeGrafter"/>
</dbReference>
<keyword evidence="6" id="KW-1278">Translocase</keyword>
<evidence type="ECO:0000256" key="2">
    <source>
        <dbReference type="ARBA" id="ARBA00022723"/>
    </source>
</evidence>
<keyword evidence="2" id="KW-0479">Metal-binding</keyword>
<dbReference type="GO" id="GO:0046872">
    <property type="term" value="F:metal ion binding"/>
    <property type="evidence" value="ECO:0007669"/>
    <property type="project" value="UniProtKB-KW"/>
</dbReference>
<dbReference type="GO" id="GO:0005524">
    <property type="term" value="F:ATP binding"/>
    <property type="evidence" value="ECO:0007669"/>
    <property type="project" value="UniProtKB-KW"/>
</dbReference>
<dbReference type="GO" id="GO:0140358">
    <property type="term" value="F:P-type transmembrane transporter activity"/>
    <property type="evidence" value="ECO:0007669"/>
    <property type="project" value="InterPro"/>
</dbReference>
<dbReference type="InParanoid" id="A0A1E7EIW3"/>
<dbReference type="KEGG" id="fcy:FRACYDRAFT_257947"/>
<evidence type="ECO:0000256" key="4">
    <source>
        <dbReference type="ARBA" id="ARBA00022840"/>
    </source>
</evidence>
<keyword evidence="7" id="KW-0812">Transmembrane</keyword>
<dbReference type="AlphaFoldDB" id="A0A1E7EIW3"/>
<dbReference type="Proteomes" id="UP000095751">
    <property type="component" value="Unassembled WGS sequence"/>
</dbReference>
<keyword evidence="3" id="KW-0547">Nucleotide-binding</keyword>
<accession>A0A1E7EIW3</accession>
<sequence length="286" mass="33256">MWVTSTIGEPYRLFLEKADREGFEVMEGSTKLRAELEHSFADINDPNRRTKKLGWFDWMDMDIEELAAEKKKDKEKSVLDSLPKNMRVPSKYAANFTPSLILGILVLMHALVLLMQYWSVAFLVWINYREMDAEATELPDTLVELDLEEDEMRIAAWKKNPKNNNKGEMMDRAISNPPSNLPTHARIVPAKGRHVLVTIEYYPTLGMTFEYHRRRYVYDADNSTWTKIRCRTAFSCDFLETWAGFDSDMHLVSGQIRYGPNAFSVKQPTFTELYKAQLLSPFTVFQ</sequence>
<keyword evidence="9" id="KW-1185">Reference proteome</keyword>
<evidence type="ECO:0000256" key="5">
    <source>
        <dbReference type="ARBA" id="ARBA00022842"/>
    </source>
</evidence>
<evidence type="ECO:0000256" key="6">
    <source>
        <dbReference type="ARBA" id="ARBA00022967"/>
    </source>
</evidence>
<keyword evidence="4" id="KW-0067">ATP-binding</keyword>
<dbReference type="InterPro" id="IPR006544">
    <property type="entry name" value="P-type_TPase_V"/>
</dbReference>
<protein>
    <submittedName>
        <fullName evidence="8">Uncharacterized protein</fullName>
    </submittedName>
</protein>
<keyword evidence="7" id="KW-1133">Transmembrane helix</keyword>
<proteinExistence type="predicted"/>
<evidence type="ECO:0000256" key="1">
    <source>
        <dbReference type="ARBA" id="ARBA00004141"/>
    </source>
</evidence>
<dbReference type="PANTHER" id="PTHR45630">
    <property type="entry name" value="CATION-TRANSPORTING ATPASE-RELATED"/>
    <property type="match status" value="1"/>
</dbReference>
<dbReference type="PANTHER" id="PTHR45630:SF6">
    <property type="entry name" value="CATION-TRANSPORTING P-TYPE ATPASE N-TERMINAL DOMAIN-CONTAINING PROTEIN"/>
    <property type="match status" value="1"/>
</dbReference>
<name>A0A1E7EIW3_9STRA</name>
<evidence type="ECO:0000313" key="8">
    <source>
        <dbReference type="EMBL" id="OEU05834.1"/>
    </source>
</evidence>
<evidence type="ECO:0000256" key="3">
    <source>
        <dbReference type="ARBA" id="ARBA00022741"/>
    </source>
</evidence>
<evidence type="ECO:0000313" key="9">
    <source>
        <dbReference type="Proteomes" id="UP000095751"/>
    </source>
</evidence>
<dbReference type="EMBL" id="KV784456">
    <property type="protein sequence ID" value="OEU05834.1"/>
    <property type="molecule type" value="Genomic_DNA"/>
</dbReference>
<reference evidence="8 9" key="1">
    <citation type="submission" date="2016-09" db="EMBL/GenBank/DDBJ databases">
        <title>Extensive genetic diversity and differential bi-allelic expression allows diatom success in the polar Southern Ocean.</title>
        <authorList>
            <consortium name="DOE Joint Genome Institute"/>
            <person name="Mock T."/>
            <person name="Otillar R.P."/>
            <person name="Strauss J."/>
            <person name="Dupont C."/>
            <person name="Frickenhaus S."/>
            <person name="Maumus F."/>
            <person name="Mcmullan M."/>
            <person name="Sanges R."/>
            <person name="Schmutz J."/>
            <person name="Toseland A."/>
            <person name="Valas R."/>
            <person name="Veluchamy A."/>
            <person name="Ward B.J."/>
            <person name="Allen A."/>
            <person name="Barry K."/>
            <person name="Falciatore A."/>
            <person name="Ferrante M."/>
            <person name="Fortunato A.E."/>
            <person name="Gloeckner G."/>
            <person name="Gruber A."/>
            <person name="Hipkin R."/>
            <person name="Janech M."/>
            <person name="Kroth P."/>
            <person name="Leese F."/>
            <person name="Lindquist E."/>
            <person name="Lyon B.R."/>
            <person name="Martin J."/>
            <person name="Mayer C."/>
            <person name="Parker M."/>
            <person name="Quesneville H."/>
            <person name="Raymond J."/>
            <person name="Uhlig C."/>
            <person name="Valentin K.U."/>
            <person name="Worden A.Z."/>
            <person name="Armbrust E.V."/>
            <person name="Bowler C."/>
            <person name="Green B."/>
            <person name="Moulton V."/>
            <person name="Van Oosterhout C."/>
            <person name="Grigoriev I."/>
        </authorList>
    </citation>
    <scope>NUCLEOTIDE SEQUENCE [LARGE SCALE GENOMIC DNA]</scope>
    <source>
        <strain evidence="8 9">CCMP1102</strain>
    </source>
</reference>
<feature type="transmembrane region" description="Helical" evidence="7">
    <location>
        <begin position="100"/>
        <end position="126"/>
    </location>
</feature>
<gene>
    <name evidence="8" type="ORF">FRACYDRAFT_257947</name>
</gene>
<keyword evidence="5" id="KW-0460">Magnesium</keyword>
<keyword evidence="7" id="KW-0472">Membrane</keyword>
<dbReference type="GO" id="GO:0016020">
    <property type="term" value="C:membrane"/>
    <property type="evidence" value="ECO:0007669"/>
    <property type="project" value="UniProtKB-SubCell"/>
</dbReference>